<sequence>MSGSSKLDGENAGNSLNPLEETDLPQWASDLVLIAGIVVATYAMFAIIGLLTGVGLNETVGFMRLVTFFAAVYALVVLALNLHWGYTGMFNIGVAGFMAVGVYTMAFLTASPDGSPAGLGLPIPIGVVGGMIAAGLVGLVAALPALRVRADYFAIVTLGLSEIIRLALLSGSLRSVEVGDTEYGTGGGSGISYTPVDSVIPWLLERPIIGFAGDQLFALGDMVGIESSIIQSGLYTGVLLLFVVAFYLFLTRIAYSPFGRVLKAIREDELAARSLGKNTDRVKITVFVVGCALMGLAGILWMGSQSRVNPDSFMPIVTFYIFVALIVGGSGSNTGSIVGAFVFAAFLWQGPRFIRSIVRANVDVRAPQTIYDAGVELAAGDPLPLLGYVIGTLDELRFVLVGVVLIVLMIWKPDGLLGHRKELAAATDLSRRPTATDGGDTDE</sequence>
<dbReference type="RefSeq" id="WP_124196173.1">
    <property type="nucleotide sequence ID" value="NZ_REGA01000012.1"/>
</dbReference>
<keyword evidence="4 6" id="KW-1133">Transmembrane helix</keyword>
<organism evidence="7 8">
    <name type="scientific">Natrarchaeobius chitinivorans</name>
    <dbReference type="NCBI Taxonomy" id="1679083"/>
    <lineage>
        <taxon>Archaea</taxon>
        <taxon>Methanobacteriati</taxon>
        <taxon>Methanobacteriota</taxon>
        <taxon>Stenosarchaea group</taxon>
        <taxon>Halobacteria</taxon>
        <taxon>Halobacteriales</taxon>
        <taxon>Natrialbaceae</taxon>
        <taxon>Natrarchaeobius</taxon>
    </lineage>
</organism>
<dbReference type="OrthoDB" id="239932at2157"/>
<evidence type="ECO:0000313" key="8">
    <source>
        <dbReference type="Proteomes" id="UP000282323"/>
    </source>
</evidence>
<dbReference type="CDD" id="cd06581">
    <property type="entry name" value="TM_PBP1_LivM_like"/>
    <property type="match status" value="1"/>
</dbReference>
<reference evidence="7 8" key="1">
    <citation type="submission" date="2018-10" db="EMBL/GenBank/DDBJ databases">
        <title>Natrarchaeobius chitinivorans gen. nov., sp. nov., and Natrarchaeobius haloalkaliphilus sp. nov., alkaliphilic, chitin-utilizing haloarchaea from hypersaline alkaline lakes.</title>
        <authorList>
            <person name="Sorokin D.Y."/>
            <person name="Elcheninov A.G."/>
            <person name="Kostrikina N.A."/>
            <person name="Bale N.J."/>
            <person name="Sinninghe Damste J.S."/>
            <person name="Khijniak T.V."/>
            <person name="Kublanov I.V."/>
            <person name="Toshchakov S.V."/>
        </authorList>
    </citation>
    <scope>NUCLEOTIDE SEQUENCE [LARGE SCALE GENOMIC DNA]</scope>
    <source>
        <strain evidence="7 8">AArcht4T</strain>
    </source>
</reference>
<feature type="transmembrane region" description="Helical" evidence="6">
    <location>
        <begin position="316"/>
        <end position="348"/>
    </location>
</feature>
<evidence type="ECO:0000256" key="2">
    <source>
        <dbReference type="ARBA" id="ARBA00022475"/>
    </source>
</evidence>
<dbReference type="Proteomes" id="UP000282323">
    <property type="component" value="Unassembled WGS sequence"/>
</dbReference>
<keyword evidence="5 6" id="KW-0472">Membrane</keyword>
<evidence type="ECO:0000313" key="7">
    <source>
        <dbReference type="EMBL" id="RQG93772.1"/>
    </source>
</evidence>
<protein>
    <submittedName>
        <fullName evidence="7">Branched-chain amino acid ABC transporter permease</fullName>
    </submittedName>
</protein>
<evidence type="ECO:0000256" key="6">
    <source>
        <dbReference type="SAM" id="Phobius"/>
    </source>
</evidence>
<keyword evidence="2" id="KW-1003">Cell membrane</keyword>
<gene>
    <name evidence="7" type="ORF">EA473_13685</name>
</gene>
<dbReference type="GO" id="GO:0005886">
    <property type="term" value="C:plasma membrane"/>
    <property type="evidence" value="ECO:0007669"/>
    <property type="project" value="UniProtKB-SubCell"/>
</dbReference>
<keyword evidence="8" id="KW-1185">Reference proteome</keyword>
<comment type="subcellular location">
    <subcellularLocation>
        <location evidence="1">Cell membrane</location>
        <topology evidence="1">Multi-pass membrane protein</topology>
    </subcellularLocation>
</comment>
<feature type="transmembrane region" description="Helical" evidence="6">
    <location>
        <begin position="150"/>
        <end position="168"/>
    </location>
</feature>
<evidence type="ECO:0000256" key="3">
    <source>
        <dbReference type="ARBA" id="ARBA00022692"/>
    </source>
</evidence>
<feature type="transmembrane region" description="Helical" evidence="6">
    <location>
        <begin position="229"/>
        <end position="250"/>
    </location>
</feature>
<proteinExistence type="predicted"/>
<dbReference type="InterPro" id="IPR043428">
    <property type="entry name" value="LivM-like"/>
</dbReference>
<accession>A0A3N6N617</accession>
<evidence type="ECO:0000256" key="4">
    <source>
        <dbReference type="ARBA" id="ARBA00022989"/>
    </source>
</evidence>
<comment type="caution">
    <text evidence="7">The sequence shown here is derived from an EMBL/GenBank/DDBJ whole genome shotgun (WGS) entry which is preliminary data.</text>
</comment>
<dbReference type="PANTHER" id="PTHR30482">
    <property type="entry name" value="HIGH-AFFINITY BRANCHED-CHAIN AMINO ACID TRANSPORT SYSTEM PERMEASE"/>
    <property type="match status" value="1"/>
</dbReference>
<feature type="transmembrane region" description="Helical" evidence="6">
    <location>
        <begin position="31"/>
        <end position="56"/>
    </location>
</feature>
<dbReference type="GO" id="GO:0015658">
    <property type="term" value="F:branched-chain amino acid transmembrane transporter activity"/>
    <property type="evidence" value="ECO:0007669"/>
    <property type="project" value="InterPro"/>
</dbReference>
<feature type="transmembrane region" description="Helical" evidence="6">
    <location>
        <begin position="121"/>
        <end position="143"/>
    </location>
</feature>
<dbReference type="PANTHER" id="PTHR30482:SF10">
    <property type="entry name" value="HIGH-AFFINITY BRANCHED-CHAIN AMINO ACID TRANSPORT PROTEIN BRAE"/>
    <property type="match status" value="1"/>
</dbReference>
<name>A0A3N6N617_NATCH</name>
<evidence type="ECO:0000256" key="1">
    <source>
        <dbReference type="ARBA" id="ARBA00004651"/>
    </source>
</evidence>
<feature type="transmembrane region" description="Helical" evidence="6">
    <location>
        <begin position="62"/>
        <end position="82"/>
    </location>
</feature>
<dbReference type="InterPro" id="IPR001851">
    <property type="entry name" value="ABC_transp_permease"/>
</dbReference>
<dbReference type="EMBL" id="REGA01000012">
    <property type="protein sequence ID" value="RQG93772.1"/>
    <property type="molecule type" value="Genomic_DNA"/>
</dbReference>
<feature type="transmembrane region" description="Helical" evidence="6">
    <location>
        <begin position="89"/>
        <end position="109"/>
    </location>
</feature>
<dbReference type="AlphaFoldDB" id="A0A3N6N617"/>
<keyword evidence="3 6" id="KW-0812">Transmembrane</keyword>
<feature type="transmembrane region" description="Helical" evidence="6">
    <location>
        <begin position="284"/>
        <end position="304"/>
    </location>
</feature>
<dbReference type="Pfam" id="PF02653">
    <property type="entry name" value="BPD_transp_2"/>
    <property type="match status" value="1"/>
</dbReference>
<evidence type="ECO:0000256" key="5">
    <source>
        <dbReference type="ARBA" id="ARBA00023136"/>
    </source>
</evidence>